<dbReference type="NCBIfam" id="NF003555">
    <property type="entry name" value="PRK05218.1"/>
    <property type="match status" value="1"/>
</dbReference>
<keyword evidence="4" id="KW-0143">Chaperone</keyword>
<keyword evidence="3" id="KW-0067">ATP-binding</keyword>
<dbReference type="Gene3D" id="3.30.230.80">
    <property type="match status" value="1"/>
</dbReference>
<evidence type="ECO:0000256" key="2">
    <source>
        <dbReference type="ARBA" id="ARBA00022741"/>
    </source>
</evidence>
<keyword evidence="2" id="KW-0547">Nucleotide-binding</keyword>
<dbReference type="Pfam" id="PF13589">
    <property type="entry name" value="HATPase_c_3"/>
    <property type="match status" value="1"/>
</dbReference>
<organism evidence="7 8">
    <name type="scientific">Metaclostridioides mangenotii</name>
    <dbReference type="NCBI Taxonomy" id="1540"/>
    <lineage>
        <taxon>Bacteria</taxon>
        <taxon>Bacillati</taxon>
        <taxon>Bacillota</taxon>
        <taxon>Clostridia</taxon>
        <taxon>Peptostreptococcales</taxon>
        <taxon>Peptostreptococcaceae</taxon>
        <taxon>Metaclostridioides</taxon>
    </lineage>
</organism>
<protein>
    <submittedName>
        <fullName evidence="7">Molecular chaperone HtpG</fullName>
    </submittedName>
</protein>
<feature type="coiled-coil region" evidence="5">
    <location>
        <begin position="212"/>
        <end position="245"/>
    </location>
</feature>
<reference evidence="7 8" key="1">
    <citation type="submission" date="2021-03" db="EMBL/GenBank/DDBJ databases">
        <title>Genomic Encyclopedia of Type Strains, Phase IV (KMG-IV): sequencing the most valuable type-strain genomes for metagenomic binning, comparative biology and taxonomic classification.</title>
        <authorList>
            <person name="Goeker M."/>
        </authorList>
    </citation>
    <scope>NUCLEOTIDE SEQUENCE [LARGE SCALE GENOMIC DNA]</scope>
    <source>
        <strain evidence="7 8">DSM 1289</strain>
    </source>
</reference>
<dbReference type="CDD" id="cd16927">
    <property type="entry name" value="HATPase_Hsp90-like"/>
    <property type="match status" value="1"/>
</dbReference>
<dbReference type="InterPro" id="IPR036890">
    <property type="entry name" value="HATPase_C_sf"/>
</dbReference>
<keyword evidence="5" id="KW-0175">Coiled coil</keyword>
<feature type="compositionally biased region" description="Basic and acidic residues" evidence="6">
    <location>
        <begin position="506"/>
        <end position="521"/>
    </location>
</feature>
<evidence type="ECO:0000256" key="3">
    <source>
        <dbReference type="ARBA" id="ARBA00022840"/>
    </source>
</evidence>
<dbReference type="InterPro" id="IPR020575">
    <property type="entry name" value="Hsp90_N"/>
</dbReference>
<dbReference type="InterPro" id="IPR037196">
    <property type="entry name" value="HSP90_C"/>
</dbReference>
<evidence type="ECO:0000256" key="5">
    <source>
        <dbReference type="SAM" id="Coils"/>
    </source>
</evidence>
<dbReference type="SUPFAM" id="SSF110942">
    <property type="entry name" value="HSP90 C-terminal domain"/>
    <property type="match status" value="1"/>
</dbReference>
<dbReference type="EMBL" id="JAGGJX010000004">
    <property type="protein sequence ID" value="MBP1855628.1"/>
    <property type="molecule type" value="Genomic_DNA"/>
</dbReference>
<keyword evidence="8" id="KW-1185">Reference proteome</keyword>
<dbReference type="Pfam" id="PF00183">
    <property type="entry name" value="HSP90"/>
    <property type="match status" value="1"/>
</dbReference>
<evidence type="ECO:0000256" key="1">
    <source>
        <dbReference type="ARBA" id="ARBA00008239"/>
    </source>
</evidence>
<dbReference type="InterPro" id="IPR020568">
    <property type="entry name" value="Ribosomal_Su5_D2-typ_SF"/>
</dbReference>
<dbReference type="RefSeq" id="WP_209457048.1">
    <property type="nucleotide sequence ID" value="NZ_BAAACS010000004.1"/>
</dbReference>
<evidence type="ECO:0000256" key="4">
    <source>
        <dbReference type="ARBA" id="ARBA00023186"/>
    </source>
</evidence>
<dbReference type="PIRSF" id="PIRSF002583">
    <property type="entry name" value="Hsp90"/>
    <property type="match status" value="1"/>
</dbReference>
<dbReference type="Gene3D" id="3.40.50.11260">
    <property type="match status" value="1"/>
</dbReference>
<feature type="region of interest" description="Disordered" evidence="6">
    <location>
        <begin position="502"/>
        <end position="521"/>
    </location>
</feature>
<dbReference type="Gene3D" id="3.30.565.10">
    <property type="entry name" value="Histidine kinase-like ATPase, C-terminal domain"/>
    <property type="match status" value="1"/>
</dbReference>
<accession>A0ABS4ECG5</accession>
<evidence type="ECO:0000313" key="8">
    <source>
        <dbReference type="Proteomes" id="UP000767291"/>
    </source>
</evidence>
<dbReference type="PANTHER" id="PTHR11528">
    <property type="entry name" value="HEAT SHOCK PROTEIN 90 FAMILY MEMBER"/>
    <property type="match status" value="1"/>
</dbReference>
<dbReference type="Proteomes" id="UP000767291">
    <property type="component" value="Unassembled WGS sequence"/>
</dbReference>
<dbReference type="Gene3D" id="1.20.120.790">
    <property type="entry name" value="Heat shock protein 90, C-terminal domain"/>
    <property type="match status" value="1"/>
</dbReference>
<dbReference type="PRINTS" id="PR00775">
    <property type="entry name" value="HEATSHOCK90"/>
</dbReference>
<name>A0ABS4ECG5_9FIRM</name>
<comment type="similarity">
    <text evidence="1">Belongs to the heat shock protein 90 family.</text>
</comment>
<sequence>MSIEKGSISIHTENIFPIIKKWLYSDKDIFIRELISNGCDAVNKYKRLKSLGEISNSGEEVYKITVSVNKSEGTIKFTDNGIGMTAEEVKKYINQVAFSGAEDFFNKYKDKMEESNDIIGHFGLGFYSSFMVSDKVQIDTASFVESSKPVRWTSEGGTEYEITESDFQKSRGTTITLYLSEDSKEFLDYYTVKSIITKYCSFLPVEIFLVDEEKVKEEKLNLERVKEEEVKEENIQAEVKKDKQQPLNDINPLWLKAPNDCTDEEYIAFYKKVFNAFDEPLFWMHLNVDYPFNLKGILYFPKLKNEFEIREGEVKLFNNQVFVADNIKEIIPEFLLLLKGVIDCPDLPLNVSRSFLQNDREVGKISKHIVKKVADKLKSLFKNEREEYEKFWDDIQLFIKYGCLKDESFYEKVKDYIMYKTIDKKHITLKEYLEENKEKHENKVFYVSNEEQQFQYIKLFKDYEINAVVLDSTIDVNFISFIEFKENGVKFSRIDSDLNDVLNTGDGKDTTDTKDGSEESKSAIEDIFKDSVVGRIKNCKVESLKSKETPAIILISEDSIRMSEMKSNFAGVDFGVNIEEEKTLVINANNPIVNKIVDLKNSDKEEAYKKDTIDLLCNQIVDLALMSNKELDPSEMNEFIKRNSKLMNLIISK</sequence>
<dbReference type="InterPro" id="IPR001404">
    <property type="entry name" value="Hsp90_fam"/>
</dbReference>
<evidence type="ECO:0000256" key="6">
    <source>
        <dbReference type="SAM" id="MobiDB-lite"/>
    </source>
</evidence>
<dbReference type="SUPFAM" id="SSF54211">
    <property type="entry name" value="Ribosomal protein S5 domain 2-like"/>
    <property type="match status" value="1"/>
</dbReference>
<proteinExistence type="inferred from homology"/>
<dbReference type="SUPFAM" id="SSF55874">
    <property type="entry name" value="ATPase domain of HSP90 chaperone/DNA topoisomerase II/histidine kinase"/>
    <property type="match status" value="1"/>
</dbReference>
<gene>
    <name evidence="7" type="ORF">J2Z43_002026</name>
</gene>
<comment type="caution">
    <text evidence="7">The sequence shown here is derived from an EMBL/GenBank/DDBJ whole genome shotgun (WGS) entry which is preliminary data.</text>
</comment>
<evidence type="ECO:0000313" key="7">
    <source>
        <dbReference type="EMBL" id="MBP1855628.1"/>
    </source>
</evidence>